<keyword evidence="2" id="KW-1185">Reference proteome</keyword>
<gene>
    <name evidence="1" type="ORF">HC031_05320</name>
</gene>
<sequence length="55" mass="6003">MSTTQWVITLGPLAWVLLRNVGTRFVLMALAMVLVRPVSTFAVLRRAAHPAVTIG</sequence>
<evidence type="ECO:0000313" key="1">
    <source>
        <dbReference type="EMBL" id="NJC69140.1"/>
    </source>
</evidence>
<reference evidence="1 2" key="1">
    <citation type="submission" date="2020-03" db="EMBL/GenBank/DDBJ databases">
        <title>WGS of the type strain of Planosporangium spp.</title>
        <authorList>
            <person name="Thawai C."/>
        </authorList>
    </citation>
    <scope>NUCLEOTIDE SEQUENCE [LARGE SCALE GENOMIC DNA]</scope>
    <source>
        <strain evidence="1 2">TBRC 5610</strain>
    </source>
</reference>
<organism evidence="1 2">
    <name type="scientific">Planosporangium thailandense</name>
    <dbReference type="NCBI Taxonomy" id="765197"/>
    <lineage>
        <taxon>Bacteria</taxon>
        <taxon>Bacillati</taxon>
        <taxon>Actinomycetota</taxon>
        <taxon>Actinomycetes</taxon>
        <taxon>Micromonosporales</taxon>
        <taxon>Micromonosporaceae</taxon>
        <taxon>Planosporangium</taxon>
    </lineage>
</organism>
<dbReference type="EMBL" id="JAATVY010000002">
    <property type="protein sequence ID" value="NJC69140.1"/>
    <property type="molecule type" value="Genomic_DNA"/>
</dbReference>
<dbReference type="RefSeq" id="WP_167923989.1">
    <property type="nucleotide sequence ID" value="NZ_JAATVY010000002.1"/>
</dbReference>
<name>A0ABX0XV60_9ACTN</name>
<evidence type="ECO:0000313" key="2">
    <source>
        <dbReference type="Proteomes" id="UP000722989"/>
    </source>
</evidence>
<proteinExistence type="predicted"/>
<accession>A0ABX0XV60</accession>
<dbReference type="Proteomes" id="UP000722989">
    <property type="component" value="Unassembled WGS sequence"/>
</dbReference>
<protein>
    <submittedName>
        <fullName evidence="1">Uncharacterized protein</fullName>
    </submittedName>
</protein>
<comment type="caution">
    <text evidence="1">The sequence shown here is derived from an EMBL/GenBank/DDBJ whole genome shotgun (WGS) entry which is preliminary data.</text>
</comment>